<reference evidence="4" key="1">
    <citation type="submission" date="2021-03" db="EMBL/GenBank/DDBJ databases">
        <authorList>
            <person name="Tagirdzhanova G."/>
        </authorList>
    </citation>
    <scope>NUCLEOTIDE SEQUENCE</scope>
</reference>
<dbReference type="PANTHER" id="PTHR42919">
    <property type="entry name" value="N-ALPHA-ACETYLTRANSFERASE"/>
    <property type="match status" value="1"/>
</dbReference>
<dbReference type="SUPFAM" id="SSF55729">
    <property type="entry name" value="Acyl-CoA N-acyltransferases (Nat)"/>
    <property type="match status" value="1"/>
</dbReference>
<proteinExistence type="predicted"/>
<dbReference type="InterPro" id="IPR051556">
    <property type="entry name" value="N-term/lysine_N-AcTrnsfr"/>
</dbReference>
<evidence type="ECO:0000259" key="3">
    <source>
        <dbReference type="PROSITE" id="PS51186"/>
    </source>
</evidence>
<gene>
    <name evidence="4" type="ORF">HETSPECPRED_000930</name>
</gene>
<protein>
    <recommendedName>
        <fullName evidence="3">N-acetyltransferase domain-containing protein</fullName>
    </recommendedName>
</protein>
<dbReference type="PROSITE" id="PS51186">
    <property type="entry name" value="GNAT"/>
    <property type="match status" value="1"/>
</dbReference>
<dbReference type="EMBL" id="CAJPDS010000011">
    <property type="protein sequence ID" value="CAF9912404.1"/>
    <property type="molecule type" value="Genomic_DNA"/>
</dbReference>
<dbReference type="GO" id="GO:0016747">
    <property type="term" value="F:acyltransferase activity, transferring groups other than amino-acyl groups"/>
    <property type="evidence" value="ECO:0007669"/>
    <property type="project" value="InterPro"/>
</dbReference>
<evidence type="ECO:0000313" key="4">
    <source>
        <dbReference type="EMBL" id="CAF9912404.1"/>
    </source>
</evidence>
<dbReference type="InterPro" id="IPR000182">
    <property type="entry name" value="GNAT_dom"/>
</dbReference>
<dbReference type="GO" id="GO:0031415">
    <property type="term" value="C:NatA complex"/>
    <property type="evidence" value="ECO:0007669"/>
    <property type="project" value="TreeGrafter"/>
</dbReference>
<name>A0A8H3EVY5_9LECA</name>
<keyword evidence="2" id="KW-0012">Acyltransferase</keyword>
<evidence type="ECO:0000313" key="5">
    <source>
        <dbReference type="Proteomes" id="UP000664521"/>
    </source>
</evidence>
<evidence type="ECO:0000256" key="1">
    <source>
        <dbReference type="ARBA" id="ARBA00022679"/>
    </source>
</evidence>
<keyword evidence="5" id="KW-1185">Reference proteome</keyword>
<accession>A0A8H3EVY5</accession>
<dbReference type="Gene3D" id="3.40.630.30">
    <property type="match status" value="1"/>
</dbReference>
<dbReference type="Pfam" id="PF00583">
    <property type="entry name" value="Acetyltransf_1"/>
    <property type="match status" value="1"/>
</dbReference>
<feature type="domain" description="N-acetyltransferase" evidence="3">
    <location>
        <begin position="49"/>
        <end position="212"/>
    </location>
</feature>
<organism evidence="4 5">
    <name type="scientific">Heterodermia speciosa</name>
    <dbReference type="NCBI Taxonomy" id="116794"/>
    <lineage>
        <taxon>Eukaryota</taxon>
        <taxon>Fungi</taxon>
        <taxon>Dikarya</taxon>
        <taxon>Ascomycota</taxon>
        <taxon>Pezizomycotina</taxon>
        <taxon>Lecanoromycetes</taxon>
        <taxon>OSLEUM clade</taxon>
        <taxon>Lecanoromycetidae</taxon>
        <taxon>Caliciales</taxon>
        <taxon>Physciaceae</taxon>
        <taxon>Heterodermia</taxon>
    </lineage>
</organism>
<sequence>MDNLSIPMIPGQPTCLLKQKKRSLPSNVHTEPITASTLASYRRLITLLLPIRYPDRFYKDSVADITDSSLARVAIWQETDAHKSSHISEIPAFHGNHTTSEKKVAGGIQCRLEDVPSSPAGESQLYIQTVGVLAPYRQLGIATYLLEDIISTIIDHYENVTSVYAHVWEANTDALEWYNQRGFSIEKEILEGYYRRLKPTGARIVRRGITIEDHVAARERHIKSAMIPQDDDANVAIVKDI</sequence>
<dbReference type="PANTHER" id="PTHR42919:SF8">
    <property type="entry name" value="N-ALPHA-ACETYLTRANSFERASE 50"/>
    <property type="match status" value="1"/>
</dbReference>
<comment type="caution">
    <text evidence="4">The sequence shown here is derived from an EMBL/GenBank/DDBJ whole genome shotgun (WGS) entry which is preliminary data.</text>
</comment>
<dbReference type="InterPro" id="IPR016181">
    <property type="entry name" value="Acyl_CoA_acyltransferase"/>
</dbReference>
<dbReference type="OrthoDB" id="47374at2759"/>
<dbReference type="AlphaFoldDB" id="A0A8H3EVY5"/>
<evidence type="ECO:0000256" key="2">
    <source>
        <dbReference type="ARBA" id="ARBA00023315"/>
    </source>
</evidence>
<keyword evidence="1" id="KW-0808">Transferase</keyword>
<dbReference type="Proteomes" id="UP000664521">
    <property type="component" value="Unassembled WGS sequence"/>
</dbReference>
<dbReference type="GO" id="GO:0007064">
    <property type="term" value="P:mitotic sister chromatid cohesion"/>
    <property type="evidence" value="ECO:0007669"/>
    <property type="project" value="TreeGrafter"/>
</dbReference>